<dbReference type="EMBL" id="BGPR01005451">
    <property type="protein sequence ID" value="GBN10321.1"/>
    <property type="molecule type" value="Genomic_DNA"/>
</dbReference>
<sequence>MLCFHCGYHGQVVRYCIERKAIFDLSRAHRQNAERLQTVKEYCRPITRGSSQSRIILDSLLYNAIDPYIHIDALAFLQADDYIFIVGHGKLVISTTLTENILTRS</sequence>
<accession>A0A4Y2L6J6</accession>
<keyword evidence="2" id="KW-1185">Reference proteome</keyword>
<reference evidence="1 2" key="1">
    <citation type="journal article" date="2019" name="Sci. Rep.">
        <title>Orb-weaving spider Araneus ventricosus genome elucidates the spidroin gene catalogue.</title>
        <authorList>
            <person name="Kono N."/>
            <person name="Nakamura H."/>
            <person name="Ohtoshi R."/>
            <person name="Moran D.A.P."/>
            <person name="Shinohara A."/>
            <person name="Yoshida Y."/>
            <person name="Fujiwara M."/>
            <person name="Mori M."/>
            <person name="Tomita M."/>
            <person name="Arakawa K."/>
        </authorList>
    </citation>
    <scope>NUCLEOTIDE SEQUENCE [LARGE SCALE GENOMIC DNA]</scope>
</reference>
<dbReference type="AlphaFoldDB" id="A0A4Y2L6J6"/>
<organism evidence="1 2">
    <name type="scientific">Araneus ventricosus</name>
    <name type="common">Orbweaver spider</name>
    <name type="synonym">Epeira ventricosa</name>
    <dbReference type="NCBI Taxonomy" id="182803"/>
    <lineage>
        <taxon>Eukaryota</taxon>
        <taxon>Metazoa</taxon>
        <taxon>Ecdysozoa</taxon>
        <taxon>Arthropoda</taxon>
        <taxon>Chelicerata</taxon>
        <taxon>Arachnida</taxon>
        <taxon>Araneae</taxon>
        <taxon>Araneomorphae</taxon>
        <taxon>Entelegynae</taxon>
        <taxon>Araneoidea</taxon>
        <taxon>Araneidae</taxon>
        <taxon>Araneus</taxon>
    </lineage>
</organism>
<evidence type="ECO:0008006" key="3">
    <source>
        <dbReference type="Google" id="ProtNLM"/>
    </source>
</evidence>
<gene>
    <name evidence="1" type="ORF">AVEN_266761_1</name>
</gene>
<evidence type="ECO:0000313" key="2">
    <source>
        <dbReference type="Proteomes" id="UP000499080"/>
    </source>
</evidence>
<evidence type="ECO:0000313" key="1">
    <source>
        <dbReference type="EMBL" id="GBN10321.1"/>
    </source>
</evidence>
<proteinExistence type="predicted"/>
<comment type="caution">
    <text evidence="1">The sequence shown here is derived from an EMBL/GenBank/DDBJ whole genome shotgun (WGS) entry which is preliminary data.</text>
</comment>
<name>A0A4Y2L6J6_ARAVE</name>
<protein>
    <recommendedName>
        <fullName evidence="3">CCHC-type domain-containing protein</fullName>
    </recommendedName>
</protein>
<dbReference type="Proteomes" id="UP000499080">
    <property type="component" value="Unassembled WGS sequence"/>
</dbReference>